<protein>
    <submittedName>
        <fullName evidence="1">Uncharacterized protein</fullName>
    </submittedName>
</protein>
<dbReference type="EMBL" id="JACOMF010000017">
    <property type="protein sequence ID" value="MBC4016631.1"/>
    <property type="molecule type" value="Genomic_DNA"/>
</dbReference>
<sequence>MVRRFDHIRLVTDIDRAHLLFDILPGSRDFMLLRLVPAALRFMETVSPQDPMPAPLRDEDPPLPEEHHIYAATTALVEAMSATAQEDAMALCDAIRRVPPGAEMFEQAVARCITQDLLPLERVAPLARRLQRLANAHAGALAAAAAQPEYRSMESMVHLTHRVLGDDRRWANDLLTLALGALGPVIDRPRIAADLVVREADASLRRPGALQNLTRLIARQRMLRDRLTDLALFWNRTATAWLAVHPETTDRREIEALTRNTLRRLSLAALYAPA</sequence>
<reference evidence="1" key="1">
    <citation type="submission" date="2020-08" db="EMBL/GenBank/DDBJ databases">
        <authorList>
            <person name="Hu Y."/>
            <person name="Nguyen S.V."/>
            <person name="Li F."/>
            <person name="Fanning S."/>
        </authorList>
    </citation>
    <scope>NUCLEOTIDE SEQUENCE</scope>
    <source>
        <strain evidence="1">SYSU D8009</strain>
    </source>
</reference>
<keyword evidence="2" id="KW-1185">Reference proteome</keyword>
<organism evidence="1 2">
    <name type="scientific">Siccirubricoccus deserti</name>
    <dbReference type="NCBI Taxonomy" id="2013562"/>
    <lineage>
        <taxon>Bacteria</taxon>
        <taxon>Pseudomonadati</taxon>
        <taxon>Pseudomonadota</taxon>
        <taxon>Alphaproteobacteria</taxon>
        <taxon>Acetobacterales</taxon>
        <taxon>Roseomonadaceae</taxon>
        <taxon>Siccirubricoccus</taxon>
    </lineage>
</organism>
<proteinExistence type="predicted"/>
<dbReference type="AlphaFoldDB" id="A0A9X0UEB8"/>
<dbReference type="Proteomes" id="UP000600101">
    <property type="component" value="Unassembled WGS sequence"/>
</dbReference>
<evidence type="ECO:0000313" key="1">
    <source>
        <dbReference type="EMBL" id="MBC4016631.1"/>
    </source>
</evidence>
<gene>
    <name evidence="1" type="ORF">H7965_15015</name>
</gene>
<comment type="caution">
    <text evidence="1">The sequence shown here is derived from an EMBL/GenBank/DDBJ whole genome shotgun (WGS) entry which is preliminary data.</text>
</comment>
<evidence type="ECO:0000313" key="2">
    <source>
        <dbReference type="Proteomes" id="UP000600101"/>
    </source>
</evidence>
<accession>A0A9X0UEB8</accession>
<name>A0A9X0UEB8_9PROT</name>